<feature type="domain" description="Alpha-L-rhamnosidase C-terminal" evidence="6">
    <location>
        <begin position="798"/>
        <end position="864"/>
    </location>
</feature>
<protein>
    <recommendedName>
        <fullName evidence="2">alpha-L-rhamnosidase</fullName>
        <ecNumber evidence="2">3.2.1.40</ecNumber>
    </recommendedName>
</protein>
<dbReference type="Pfam" id="PF17390">
    <property type="entry name" value="Bac_rhamnosid_C"/>
    <property type="match status" value="1"/>
</dbReference>
<comment type="catalytic activity">
    <reaction evidence="1">
        <text>Hydrolysis of terminal non-reducing alpha-L-rhamnose residues in alpha-L-rhamnosides.</text>
        <dbReference type="EC" id="3.2.1.40"/>
    </reaction>
</comment>
<dbReference type="Pfam" id="PF25788">
    <property type="entry name" value="Ig_Rha78A_N"/>
    <property type="match status" value="1"/>
</dbReference>
<dbReference type="SUPFAM" id="SSF48208">
    <property type="entry name" value="Six-hairpin glycosidases"/>
    <property type="match status" value="1"/>
</dbReference>
<dbReference type="InterPro" id="IPR008902">
    <property type="entry name" value="Rhamnosid_concanavalin"/>
</dbReference>
<dbReference type="InterPro" id="IPR035398">
    <property type="entry name" value="Bac_rhamnosid_C"/>
</dbReference>
<dbReference type="Gene3D" id="2.60.40.10">
    <property type="entry name" value="Immunoglobulins"/>
    <property type="match status" value="1"/>
</dbReference>
<dbReference type="Pfam" id="PF05592">
    <property type="entry name" value="Bac_rhamnosid"/>
    <property type="match status" value="1"/>
</dbReference>
<dbReference type="EC" id="3.2.1.40" evidence="2"/>
<comment type="caution">
    <text evidence="7">The sequence shown here is derived from an EMBL/GenBank/DDBJ whole genome shotgun (WGS) entry which is preliminary data.</text>
</comment>
<reference evidence="7" key="1">
    <citation type="submission" date="2019-03" db="EMBL/GenBank/DDBJ databases">
        <title>Single cell metagenomics reveals metabolic interactions within the superorganism composed of flagellate Streblomastix strix and complex community of Bacteroidetes bacteria on its surface.</title>
        <authorList>
            <person name="Treitli S.C."/>
            <person name="Kolisko M."/>
            <person name="Husnik F."/>
            <person name="Keeling P."/>
            <person name="Hampl V."/>
        </authorList>
    </citation>
    <scope>NUCLEOTIDE SEQUENCE</scope>
    <source>
        <strain evidence="7">STM</strain>
    </source>
</reference>
<sequence length="900" mass="102072">MKNLYSSLPFVLFLFCCRTAINAEELRLPTHLTTDLLEHTDRVFLDGYPANVSLAELGTAIERYQLAEIHSAQPMLGWVMNSDQPNTLQTASHILVASSRELLAKDEADMWDSGRTESGNSVAVPYNGNPLQPATVYYWKVKTWDNHGVESPFSQVKSFITAQTLDGATARYPLQISDEYPVAIRSLKEGHTFIDFGKDAWGQLKLTLFSNQENDTITIHLGEHIKDGHIDRDPDGSIRYSCYRMPLMSGTHTYFLKIRANRRHSIHIMPDYTGEVTPFRYCEIENYLYPMKPTDAVRQTVHYPFDETASMFHSSDTVLNQVWELCKYAIKATSFAGRYVDGDRERTTYEREALISQLGQYCVDREFSIARHSHEILINAPTWPTEWAMQSVWMAWNDYMYTGNTVSLHKEYDALKTKTLIGLKENNGLISTRTDKQTALRDIVDWPHISSYRHTPCIRITDGTNARGQINLPAAKFQTGDETEWRNSDFNDSGWAEIKTTGAWEKQGYDKYNGYAWYRIHLMLPAKPALKDSLLIDLGQIDDAEETYLNGVWVGKTGLFPEDEGGFVSRYDTHRKYILRTDDTAIRWGQENVLAIRVYDDRNDGGFMGLGNTGMGEIDGFVFTDYNAVVNAYHYLSLCQMAQLADAAGHKEDHAEYLRLAQQMKKDYNRLFLDTQKGYYKDGISTDHSSLHANMFPMAFGLAPEKQSRSILNYMHTRGMACSISGALVLMEALYANHDAAYALELLTSTSDRSWYNTIRIGSTLTLEAWDNKYKSDLDWNQSAGSSPANLIPRKLMGIEPLEPGFGKIRIKPQPAKLRQAAIKLPSIRGDIYMAFNNQPGKRFVMEVEIPANTTAEIWLPKLSAKYHLTADNAPSKGIIDGNFVKVLSGSGKHIFVIEK</sequence>
<dbReference type="SUPFAM" id="SSF49785">
    <property type="entry name" value="Galactose-binding domain-like"/>
    <property type="match status" value="1"/>
</dbReference>
<name>A0A5J4SEM0_9ZZZZ</name>
<evidence type="ECO:0000256" key="3">
    <source>
        <dbReference type="ARBA" id="ARBA00022801"/>
    </source>
</evidence>
<dbReference type="GO" id="GO:0030596">
    <property type="term" value="F:alpha-L-rhamnosidase activity"/>
    <property type="evidence" value="ECO:0007669"/>
    <property type="project" value="UniProtKB-EC"/>
</dbReference>
<feature type="domain" description="Alpha-L-rhamnosidase six-hairpin glycosidase" evidence="5">
    <location>
        <begin position="308"/>
        <end position="449"/>
    </location>
</feature>
<dbReference type="InterPro" id="IPR013783">
    <property type="entry name" value="Ig-like_fold"/>
</dbReference>
<dbReference type="EMBL" id="SNRY01000255">
    <property type="protein sequence ID" value="KAA6343711.1"/>
    <property type="molecule type" value="Genomic_DNA"/>
</dbReference>
<dbReference type="InterPro" id="IPR012341">
    <property type="entry name" value="6hp_glycosidase-like_sf"/>
</dbReference>
<dbReference type="AlphaFoldDB" id="A0A5J4SEM0"/>
<proteinExistence type="predicted"/>
<accession>A0A5J4SEM0</accession>
<dbReference type="InterPro" id="IPR016007">
    <property type="entry name" value="Alpha_rhamnosid"/>
</dbReference>
<gene>
    <name evidence="7" type="ORF">EZS27_008622</name>
</gene>
<evidence type="ECO:0000313" key="7">
    <source>
        <dbReference type="EMBL" id="KAA6343711.1"/>
    </source>
</evidence>
<dbReference type="Pfam" id="PF17389">
    <property type="entry name" value="Bac_rhamnosid6H"/>
    <property type="match status" value="2"/>
</dbReference>
<dbReference type="Gene3D" id="2.60.120.260">
    <property type="entry name" value="Galactose-binding domain-like"/>
    <property type="match status" value="1"/>
</dbReference>
<dbReference type="Gene3D" id="1.50.10.10">
    <property type="match status" value="2"/>
</dbReference>
<dbReference type="InterPro" id="IPR035396">
    <property type="entry name" value="Bac_rhamnosid6H"/>
</dbReference>
<feature type="domain" description="Alpha-L-rhamnosidase six-hairpin glycosidase" evidence="5">
    <location>
        <begin position="618"/>
        <end position="794"/>
    </location>
</feature>
<dbReference type="InterPro" id="IPR008928">
    <property type="entry name" value="6-hairpin_glycosidase_sf"/>
</dbReference>
<organism evidence="7">
    <name type="scientific">termite gut metagenome</name>
    <dbReference type="NCBI Taxonomy" id="433724"/>
    <lineage>
        <taxon>unclassified sequences</taxon>
        <taxon>metagenomes</taxon>
        <taxon>organismal metagenomes</taxon>
    </lineage>
</organism>
<dbReference type="Gene3D" id="2.60.420.10">
    <property type="entry name" value="Maltose phosphorylase, domain 3"/>
    <property type="match status" value="1"/>
</dbReference>
<evidence type="ECO:0000259" key="4">
    <source>
        <dbReference type="Pfam" id="PF05592"/>
    </source>
</evidence>
<evidence type="ECO:0000256" key="2">
    <source>
        <dbReference type="ARBA" id="ARBA00012652"/>
    </source>
</evidence>
<dbReference type="PANTHER" id="PTHR33307:SF6">
    <property type="entry name" value="ALPHA-RHAMNOSIDASE (EUROFUNG)-RELATED"/>
    <property type="match status" value="1"/>
</dbReference>
<evidence type="ECO:0000259" key="5">
    <source>
        <dbReference type="Pfam" id="PF17389"/>
    </source>
</evidence>
<dbReference type="InterPro" id="IPR008979">
    <property type="entry name" value="Galactose-bd-like_sf"/>
</dbReference>
<evidence type="ECO:0000256" key="1">
    <source>
        <dbReference type="ARBA" id="ARBA00001445"/>
    </source>
</evidence>
<dbReference type="PANTHER" id="PTHR33307">
    <property type="entry name" value="ALPHA-RHAMNOSIDASE (EUROFUNG)"/>
    <property type="match status" value="1"/>
</dbReference>
<dbReference type="GO" id="GO:0005975">
    <property type="term" value="P:carbohydrate metabolic process"/>
    <property type="evidence" value="ECO:0007669"/>
    <property type="project" value="InterPro"/>
</dbReference>
<keyword evidence="3" id="KW-0378">Hydrolase</keyword>
<feature type="domain" description="Alpha-L-rhamnosidase concanavalin-like" evidence="4">
    <location>
        <begin position="186"/>
        <end position="289"/>
    </location>
</feature>
<evidence type="ECO:0000259" key="6">
    <source>
        <dbReference type="Pfam" id="PF17390"/>
    </source>
</evidence>